<sequence>MLQYKKARAALADSRFYFIAHKETYLIVINYSVHKNLEILWIAIHHLI</sequence>
<evidence type="ECO:0000313" key="1">
    <source>
        <dbReference type="EMBL" id="KAF7788820.1"/>
    </source>
</evidence>
<protein>
    <submittedName>
        <fullName evidence="1">Uncharacterized protein</fullName>
    </submittedName>
</protein>
<comment type="caution">
    <text evidence="1">The sequence shown here is derived from an EMBL/GenBank/DDBJ whole genome shotgun (WGS) entry which is preliminary data.</text>
</comment>
<gene>
    <name evidence="1" type="ORF">PRUB_a1896</name>
</gene>
<evidence type="ECO:0000313" key="2">
    <source>
        <dbReference type="Proteomes" id="UP000016480"/>
    </source>
</evidence>
<dbReference type="AlphaFoldDB" id="A0A8T0CE59"/>
<proteinExistence type="predicted"/>
<organism evidence="1 2">
    <name type="scientific">Pseudoalteromonas rubra</name>
    <dbReference type="NCBI Taxonomy" id="43658"/>
    <lineage>
        <taxon>Bacteria</taxon>
        <taxon>Pseudomonadati</taxon>
        <taxon>Pseudomonadota</taxon>
        <taxon>Gammaproteobacteria</taxon>
        <taxon>Alteromonadales</taxon>
        <taxon>Pseudoalteromonadaceae</taxon>
        <taxon>Pseudoalteromonas</taxon>
    </lineage>
</organism>
<dbReference type="EMBL" id="AHCD03000020">
    <property type="protein sequence ID" value="KAF7788820.1"/>
    <property type="molecule type" value="Genomic_DNA"/>
</dbReference>
<accession>A0A8T0CE59</accession>
<dbReference type="Proteomes" id="UP000016480">
    <property type="component" value="Unassembled WGS sequence"/>
</dbReference>
<name>A0A8T0CE59_9GAMM</name>
<reference evidence="1 2" key="1">
    <citation type="journal article" date="2012" name="J. Bacteriol.">
        <title>Genome sequence of the cycloprodigiosin-producing bacterial strain Pseudoalteromonas rubra ATCC 29570(T).</title>
        <authorList>
            <person name="Xie B.B."/>
            <person name="Shu Y.L."/>
            <person name="Qin Q.L."/>
            <person name="Rong J.C."/>
            <person name="Zhang X.Y."/>
            <person name="Chen X.L."/>
            <person name="Zhou B.C."/>
            <person name="Zhang Y.Z."/>
        </authorList>
    </citation>
    <scope>NUCLEOTIDE SEQUENCE [LARGE SCALE GENOMIC DNA]</scope>
    <source>
        <strain evidence="1 2">DSM 6842</strain>
    </source>
</reference>